<protein>
    <submittedName>
        <fullName evidence="1">Uncharacterized protein</fullName>
    </submittedName>
</protein>
<sequence>MYACPFEGLTLSLANANFKGKCYHLKWDGKSFGIIGMHGIKTLSPLAMPVISVASMTFDI</sequence>
<dbReference type="OrthoDB" id="8300378at2759"/>
<gene>
    <name evidence="1" type="ORF">AVEN_191446_1</name>
</gene>
<reference evidence="1 2" key="1">
    <citation type="journal article" date="2019" name="Sci. Rep.">
        <title>Orb-weaving spider Araneus ventricosus genome elucidates the spidroin gene catalogue.</title>
        <authorList>
            <person name="Kono N."/>
            <person name="Nakamura H."/>
            <person name="Ohtoshi R."/>
            <person name="Moran D.A.P."/>
            <person name="Shinohara A."/>
            <person name="Yoshida Y."/>
            <person name="Fujiwara M."/>
            <person name="Mori M."/>
            <person name="Tomita M."/>
            <person name="Arakawa K."/>
        </authorList>
    </citation>
    <scope>NUCLEOTIDE SEQUENCE [LARGE SCALE GENOMIC DNA]</scope>
</reference>
<name>A0A4Y2L6I6_ARAVE</name>
<dbReference type="EMBL" id="BGPR01198082">
    <property type="protein sequence ID" value="GBN10311.1"/>
    <property type="molecule type" value="Genomic_DNA"/>
</dbReference>
<proteinExistence type="predicted"/>
<dbReference type="AlphaFoldDB" id="A0A4Y2L6I6"/>
<dbReference type="Proteomes" id="UP000499080">
    <property type="component" value="Unassembled WGS sequence"/>
</dbReference>
<comment type="caution">
    <text evidence="1">The sequence shown here is derived from an EMBL/GenBank/DDBJ whole genome shotgun (WGS) entry which is preliminary data.</text>
</comment>
<evidence type="ECO:0000313" key="2">
    <source>
        <dbReference type="Proteomes" id="UP000499080"/>
    </source>
</evidence>
<feature type="non-terminal residue" evidence="1">
    <location>
        <position position="60"/>
    </location>
</feature>
<keyword evidence="2" id="KW-1185">Reference proteome</keyword>
<accession>A0A4Y2L6I6</accession>
<evidence type="ECO:0000313" key="1">
    <source>
        <dbReference type="EMBL" id="GBN10311.1"/>
    </source>
</evidence>
<organism evidence="1 2">
    <name type="scientific">Araneus ventricosus</name>
    <name type="common">Orbweaver spider</name>
    <name type="synonym">Epeira ventricosa</name>
    <dbReference type="NCBI Taxonomy" id="182803"/>
    <lineage>
        <taxon>Eukaryota</taxon>
        <taxon>Metazoa</taxon>
        <taxon>Ecdysozoa</taxon>
        <taxon>Arthropoda</taxon>
        <taxon>Chelicerata</taxon>
        <taxon>Arachnida</taxon>
        <taxon>Araneae</taxon>
        <taxon>Araneomorphae</taxon>
        <taxon>Entelegynae</taxon>
        <taxon>Araneoidea</taxon>
        <taxon>Araneidae</taxon>
        <taxon>Araneus</taxon>
    </lineage>
</organism>